<dbReference type="GO" id="GO:0016301">
    <property type="term" value="F:kinase activity"/>
    <property type="evidence" value="ECO:0007669"/>
    <property type="project" value="UniProtKB-KW"/>
</dbReference>
<dbReference type="OrthoDB" id="9773869at2"/>
<accession>A0A087D738</accession>
<dbReference type="eggNOG" id="COG3290">
    <property type="taxonomic scope" value="Bacteria"/>
</dbReference>
<evidence type="ECO:0000256" key="1">
    <source>
        <dbReference type="SAM" id="Phobius"/>
    </source>
</evidence>
<dbReference type="SUPFAM" id="SSF55874">
    <property type="entry name" value="ATPase domain of HSP90 chaperone/DNA topoisomerase II/histidine kinase"/>
    <property type="match status" value="1"/>
</dbReference>
<feature type="transmembrane region" description="Helical" evidence="1">
    <location>
        <begin position="108"/>
        <end position="128"/>
    </location>
</feature>
<dbReference type="Gene3D" id="3.30.565.10">
    <property type="entry name" value="Histidine kinase-like ATPase, C-terminal domain"/>
    <property type="match status" value="1"/>
</dbReference>
<feature type="transmembrane region" description="Helical" evidence="1">
    <location>
        <begin position="148"/>
        <end position="166"/>
    </location>
</feature>
<keyword evidence="3" id="KW-0808">Transferase</keyword>
<comment type="caution">
    <text evidence="3">The sequence shown here is derived from an EMBL/GenBank/DDBJ whole genome shotgun (WGS) entry which is preliminary data.</text>
</comment>
<organism evidence="3 4">
    <name type="scientific">Bifidobacterium scardovii</name>
    <dbReference type="NCBI Taxonomy" id="158787"/>
    <lineage>
        <taxon>Bacteria</taxon>
        <taxon>Bacillati</taxon>
        <taxon>Actinomycetota</taxon>
        <taxon>Actinomycetes</taxon>
        <taxon>Bifidobacteriales</taxon>
        <taxon>Bifidobacteriaceae</taxon>
        <taxon>Bifidobacterium</taxon>
    </lineage>
</organism>
<proteinExistence type="predicted"/>
<dbReference type="STRING" id="158787.BSCA_2027"/>
<dbReference type="CDD" id="cd16935">
    <property type="entry name" value="HATPase_AgrC-ComD-like"/>
    <property type="match status" value="1"/>
</dbReference>
<dbReference type="AlphaFoldDB" id="A0A087D738"/>
<evidence type="ECO:0000259" key="2">
    <source>
        <dbReference type="Pfam" id="PF14501"/>
    </source>
</evidence>
<feature type="transmembrane region" description="Helical" evidence="1">
    <location>
        <begin position="49"/>
        <end position="73"/>
    </location>
</feature>
<keyword evidence="3" id="KW-0418">Kinase</keyword>
<keyword evidence="1" id="KW-0472">Membrane</keyword>
<keyword evidence="1" id="KW-1133">Transmembrane helix</keyword>
<evidence type="ECO:0000313" key="3">
    <source>
        <dbReference type="EMBL" id="KFI91338.1"/>
    </source>
</evidence>
<keyword evidence="4" id="KW-1185">Reference proteome</keyword>
<feature type="transmembrane region" description="Helical" evidence="1">
    <location>
        <begin position="79"/>
        <end position="96"/>
    </location>
</feature>
<dbReference type="Pfam" id="PF14501">
    <property type="entry name" value="HATPase_c_5"/>
    <property type="match status" value="1"/>
</dbReference>
<gene>
    <name evidence="3" type="ORF">BSCA_2027</name>
</gene>
<sequence length="457" mass="50329">MEFPNIMVGTVPALSIFNNEAATVEMIVAQLLFALRTPEKPGGLRRRAVVALLAMMAFCVLITECGIIVLPQYLLRSTANFTLLFLASITAVKHVCRCDWRMATGIAMCGYALQHIAAAAVEIIDLGRMRLSWAAGLPQLASWTAGEATRVAVFAAVYAIFWQWYIRRFDVARIRMSSAGVLAALVASTLLVTVGLSSYVYASDLNDETQFAMRAISVLTCVIILLLFNELSRNQTLSDEIAFMRQMNDLRTNYYELLKDTIETTNVRYHDLKHQIGRLRSAVNADGAAGAARSNAVLDEISDSVGTYDSIAKTGNAALDVVLTQKSLECARLGIRFTYMADATCVDWISDYDIYSLFGNALDNAIEALRRLDDPQRRVVKLTMAIRGDLVSIRISNYFDHVIRSGNGDLITTKTDPASHGYGVKSIRMIVDALDGDMVITTEDGVFELGIVLPRPH</sequence>
<dbReference type="Proteomes" id="UP000029033">
    <property type="component" value="Unassembled WGS sequence"/>
</dbReference>
<evidence type="ECO:0000313" key="4">
    <source>
        <dbReference type="Proteomes" id="UP000029033"/>
    </source>
</evidence>
<dbReference type="InterPro" id="IPR032834">
    <property type="entry name" value="NatK-like_C"/>
</dbReference>
<reference evidence="3 4" key="1">
    <citation type="submission" date="2014-03" db="EMBL/GenBank/DDBJ databases">
        <title>Genomics of Bifidobacteria.</title>
        <authorList>
            <person name="Ventura M."/>
            <person name="Milani C."/>
            <person name="Lugli G.A."/>
        </authorList>
    </citation>
    <scope>NUCLEOTIDE SEQUENCE [LARGE SCALE GENOMIC DNA]</scope>
    <source>
        <strain evidence="3 4">LMG 21589</strain>
    </source>
</reference>
<name>A0A087D738_9BIFI</name>
<keyword evidence="1" id="KW-0812">Transmembrane</keyword>
<dbReference type="InterPro" id="IPR036890">
    <property type="entry name" value="HATPase_C_sf"/>
</dbReference>
<protein>
    <submittedName>
        <fullName evidence="3">Signal transduction histidine kinase regulating citrate/malate metabolism</fullName>
    </submittedName>
</protein>
<feature type="transmembrane region" description="Helical" evidence="1">
    <location>
        <begin position="178"/>
        <end position="199"/>
    </location>
</feature>
<feature type="domain" description="Sensor histidine kinase NatK-like C-terminal" evidence="2">
    <location>
        <begin position="352"/>
        <end position="454"/>
    </location>
</feature>
<dbReference type="EMBL" id="JGZO01000023">
    <property type="protein sequence ID" value="KFI91338.1"/>
    <property type="molecule type" value="Genomic_DNA"/>
</dbReference>
<feature type="transmembrane region" description="Helical" evidence="1">
    <location>
        <begin position="211"/>
        <end position="228"/>
    </location>
</feature>